<feature type="region of interest" description="Disordered" evidence="1">
    <location>
        <begin position="1"/>
        <end position="20"/>
    </location>
</feature>
<organism evidence="2 3">
    <name type="scientific">Brassica cretica</name>
    <name type="common">Mustard</name>
    <dbReference type="NCBI Taxonomy" id="69181"/>
    <lineage>
        <taxon>Eukaryota</taxon>
        <taxon>Viridiplantae</taxon>
        <taxon>Streptophyta</taxon>
        <taxon>Embryophyta</taxon>
        <taxon>Tracheophyta</taxon>
        <taxon>Spermatophyta</taxon>
        <taxon>Magnoliopsida</taxon>
        <taxon>eudicotyledons</taxon>
        <taxon>Gunneridae</taxon>
        <taxon>Pentapetalae</taxon>
        <taxon>rosids</taxon>
        <taxon>malvids</taxon>
        <taxon>Brassicales</taxon>
        <taxon>Brassicaceae</taxon>
        <taxon>Brassiceae</taxon>
        <taxon>Brassica</taxon>
    </lineage>
</organism>
<evidence type="ECO:0000313" key="3">
    <source>
        <dbReference type="Proteomes" id="UP000266723"/>
    </source>
</evidence>
<protein>
    <recommendedName>
        <fullName evidence="4">Ataxin-2 C-terminal domain-containing protein</fullName>
    </recommendedName>
</protein>
<dbReference type="EMBL" id="QGKV02000759">
    <property type="protein sequence ID" value="KAF3568926.1"/>
    <property type="molecule type" value="Genomic_DNA"/>
</dbReference>
<gene>
    <name evidence="2" type="ORF">DY000_02014646</name>
</gene>
<name>A0ABQ7D9J2_BRACR</name>
<evidence type="ECO:0000313" key="2">
    <source>
        <dbReference type="EMBL" id="KAF3568926.1"/>
    </source>
</evidence>
<feature type="compositionally biased region" description="Polar residues" evidence="1">
    <location>
        <begin position="1"/>
        <end position="13"/>
    </location>
</feature>
<proteinExistence type="predicted"/>
<dbReference type="Proteomes" id="UP000266723">
    <property type="component" value="Unassembled WGS sequence"/>
</dbReference>
<keyword evidence="3" id="KW-1185">Reference proteome</keyword>
<comment type="caution">
    <text evidence="2">The sequence shown here is derived from an EMBL/GenBank/DDBJ whole genome shotgun (WGS) entry which is preliminary data.</text>
</comment>
<evidence type="ECO:0008006" key="4">
    <source>
        <dbReference type="Google" id="ProtNLM"/>
    </source>
</evidence>
<reference evidence="2 3" key="1">
    <citation type="journal article" date="2020" name="BMC Genomics">
        <title>Intraspecific diversification of the crop wild relative Brassica cretica Lam. using demographic model selection.</title>
        <authorList>
            <person name="Kioukis A."/>
            <person name="Michalopoulou V.A."/>
            <person name="Briers L."/>
            <person name="Pirintsos S."/>
            <person name="Studholme D.J."/>
            <person name="Pavlidis P."/>
            <person name="Sarris P.F."/>
        </authorList>
    </citation>
    <scope>NUCLEOTIDE SEQUENCE [LARGE SCALE GENOMIC DNA]</scope>
    <source>
        <strain evidence="3">cv. PFS-1207/04</strain>
    </source>
</reference>
<accession>A0ABQ7D9J2</accession>
<evidence type="ECO:0000256" key="1">
    <source>
        <dbReference type="SAM" id="MobiDB-lite"/>
    </source>
</evidence>
<sequence length="66" mass="7111">MHTHGTNEVTTIDSRPMPSIDVETVSAGRARGMDGSLLNVSKEDFAELFAMNGSNLFCQPQNEAAI</sequence>